<dbReference type="InterPro" id="IPR015422">
    <property type="entry name" value="PyrdxlP-dep_Trfase_small"/>
</dbReference>
<dbReference type="PROSITE" id="PS51318">
    <property type="entry name" value="TAT"/>
    <property type="match status" value="1"/>
</dbReference>
<feature type="domain" description="Aminotransferase class V" evidence="3">
    <location>
        <begin position="78"/>
        <end position="390"/>
    </location>
</feature>
<keyword evidence="5" id="KW-1185">Reference proteome</keyword>
<sequence length="418" mass="44729">MSQITRRNWLALGAATLAGAAACRSPAAASPAASVSPTAGNLPDRTSFNLGSSVYLNAGSQHPISRPARASIDAYLDHRADHAPGSDYELGSSNIIEKFARLVNADPDEITFVQSTTAGEQMIVRSLKLPASGARIVTDTLHFFGSMPMYGELAKAGCDVAWVKHRDGRISLEDMDRAITPGTRLVALSLVSTVNGFQHDLKAICDLAHSRGALVYADIIHAAGCIPVDLHASGVDFAACASYKWLMGDFGLGFLYVRKGARDALTRTQYGYYGVSRFTSHVYPFDPPGDDVASYAFEDTATGLFALGTYSHTTISLLNASLDYIASLGVEAIQRHAITLTSRLKEGLKTQGYELMTPEESQTPLVACVYQDARTRLGPKLKAAGITTTVSAHRFRPSVSVFNTMDDIELFLAAIGPA</sequence>
<dbReference type="Pfam" id="PF00266">
    <property type="entry name" value="Aminotran_5"/>
    <property type="match status" value="1"/>
</dbReference>
<dbReference type="InterPro" id="IPR000192">
    <property type="entry name" value="Aminotrans_V_dom"/>
</dbReference>
<accession>A0A059F9I3</accession>
<dbReference type="InterPro" id="IPR015421">
    <property type="entry name" value="PyrdxlP-dep_Trfase_major"/>
</dbReference>
<evidence type="ECO:0000313" key="4">
    <source>
        <dbReference type="EMBL" id="KCZ87274.1"/>
    </source>
</evidence>
<name>A0A059F9I3_9PROT</name>
<dbReference type="SUPFAM" id="SSF53383">
    <property type="entry name" value="PLP-dependent transferases"/>
    <property type="match status" value="1"/>
</dbReference>
<dbReference type="PANTHER" id="PTHR43586">
    <property type="entry name" value="CYSTEINE DESULFURASE"/>
    <property type="match status" value="1"/>
</dbReference>
<dbReference type="Gene3D" id="3.40.640.10">
    <property type="entry name" value="Type I PLP-dependent aspartate aminotransferase-like (Major domain)"/>
    <property type="match status" value="1"/>
</dbReference>
<proteinExistence type="predicted"/>
<evidence type="ECO:0000256" key="2">
    <source>
        <dbReference type="SAM" id="SignalP"/>
    </source>
</evidence>
<keyword evidence="1" id="KW-0663">Pyridoxal phosphate</keyword>
<dbReference type="EMBL" id="ARYI01000019">
    <property type="protein sequence ID" value="KCZ87274.1"/>
    <property type="molecule type" value="Genomic_DNA"/>
</dbReference>
<dbReference type="RefSeq" id="WP_011647576.1">
    <property type="nucleotide sequence ID" value="NZ_ARYI01000019.1"/>
</dbReference>
<dbReference type="Gene3D" id="3.90.1150.10">
    <property type="entry name" value="Aspartate Aminotransferase, domain 1"/>
    <property type="match status" value="1"/>
</dbReference>
<dbReference type="PATRIC" id="fig|1280951.3.peg.3238"/>
<evidence type="ECO:0000259" key="3">
    <source>
        <dbReference type="Pfam" id="PF00266"/>
    </source>
</evidence>
<evidence type="ECO:0000256" key="1">
    <source>
        <dbReference type="ARBA" id="ARBA00022898"/>
    </source>
</evidence>
<dbReference type="OrthoDB" id="9804366at2"/>
<dbReference type="Proteomes" id="UP000025061">
    <property type="component" value="Unassembled WGS sequence"/>
</dbReference>
<dbReference type="PROSITE" id="PS51257">
    <property type="entry name" value="PROKAR_LIPOPROTEIN"/>
    <property type="match status" value="1"/>
</dbReference>
<dbReference type="InterPro" id="IPR006311">
    <property type="entry name" value="TAT_signal"/>
</dbReference>
<evidence type="ECO:0000313" key="5">
    <source>
        <dbReference type="Proteomes" id="UP000025061"/>
    </source>
</evidence>
<keyword evidence="2" id="KW-0732">Signal</keyword>
<comment type="caution">
    <text evidence="4">The sequence shown here is derived from an EMBL/GenBank/DDBJ whole genome shotgun (WGS) entry which is preliminary data.</text>
</comment>
<dbReference type="InterPro" id="IPR015424">
    <property type="entry name" value="PyrdxlP-dep_Trfase"/>
</dbReference>
<dbReference type="AlphaFoldDB" id="A0A059F9I3"/>
<keyword evidence="4" id="KW-0032">Aminotransferase</keyword>
<feature type="signal peptide" evidence="2">
    <location>
        <begin position="1"/>
        <end position="29"/>
    </location>
</feature>
<reference evidence="4 5" key="1">
    <citation type="submission" date="2013-04" db="EMBL/GenBank/DDBJ databases">
        <title>Hyphomonas hirschiana VP5 Genome Sequencing.</title>
        <authorList>
            <person name="Lai Q."/>
            <person name="Shao Z."/>
        </authorList>
    </citation>
    <scope>NUCLEOTIDE SEQUENCE [LARGE SCALE GENOMIC DNA]</scope>
    <source>
        <strain evidence="4 5">VP5</strain>
    </source>
</reference>
<organism evidence="4 5">
    <name type="scientific">Hyphomonas hirschiana VP5</name>
    <dbReference type="NCBI Taxonomy" id="1280951"/>
    <lineage>
        <taxon>Bacteria</taxon>
        <taxon>Pseudomonadati</taxon>
        <taxon>Pseudomonadota</taxon>
        <taxon>Alphaproteobacteria</taxon>
        <taxon>Hyphomonadales</taxon>
        <taxon>Hyphomonadaceae</taxon>
        <taxon>Hyphomonas</taxon>
    </lineage>
</organism>
<dbReference type="PANTHER" id="PTHR43586:SF8">
    <property type="entry name" value="CYSTEINE DESULFURASE 1, CHLOROPLASTIC"/>
    <property type="match status" value="1"/>
</dbReference>
<protein>
    <submittedName>
        <fullName evidence="4">Class V aminotransferase</fullName>
    </submittedName>
</protein>
<feature type="chain" id="PRO_5001572669" evidence="2">
    <location>
        <begin position="30"/>
        <end position="418"/>
    </location>
</feature>
<dbReference type="GO" id="GO:0008483">
    <property type="term" value="F:transaminase activity"/>
    <property type="evidence" value="ECO:0007669"/>
    <property type="project" value="UniProtKB-KW"/>
</dbReference>
<keyword evidence="4" id="KW-0808">Transferase</keyword>
<gene>
    <name evidence="4" type="ORF">HHI_16065</name>
</gene>